<keyword evidence="4" id="KW-0328">Glycosyltransferase</keyword>
<proteinExistence type="predicted"/>
<keyword evidence="6" id="KW-0443">Lipid metabolism</keyword>
<dbReference type="Proteomes" id="UP000287651">
    <property type="component" value="Unassembled WGS sequence"/>
</dbReference>
<comment type="catalytic activity">
    <reaction evidence="7">
        <text>a lipid X + a UDP-2-N,3-O-bis[(3R)-3-hydroxyacyl]-alpha-D-glucosamine = a lipid A disaccharide + UDP + H(+)</text>
        <dbReference type="Rhea" id="RHEA:67828"/>
        <dbReference type="ChEBI" id="CHEBI:15378"/>
        <dbReference type="ChEBI" id="CHEBI:58223"/>
        <dbReference type="ChEBI" id="CHEBI:137748"/>
        <dbReference type="ChEBI" id="CHEBI:176338"/>
        <dbReference type="ChEBI" id="CHEBI:176343"/>
        <dbReference type="EC" id="2.4.1.182"/>
    </reaction>
</comment>
<dbReference type="GO" id="GO:0016020">
    <property type="term" value="C:membrane"/>
    <property type="evidence" value="ECO:0007669"/>
    <property type="project" value="GOC"/>
</dbReference>
<keyword evidence="5" id="KW-0808">Transferase</keyword>
<name>A0A427AGX3_ENSVE</name>
<comment type="caution">
    <text evidence="8">The sequence shown here is derived from an EMBL/GenBank/DDBJ whole genome shotgun (WGS) entry which is preliminary data.</text>
</comment>
<evidence type="ECO:0000313" key="8">
    <source>
        <dbReference type="EMBL" id="RRT75460.1"/>
    </source>
</evidence>
<dbReference type="GO" id="GO:0009245">
    <property type="term" value="P:lipid A biosynthetic process"/>
    <property type="evidence" value="ECO:0007669"/>
    <property type="project" value="UniProtKB-KW"/>
</dbReference>
<dbReference type="GO" id="GO:0008915">
    <property type="term" value="F:lipid-A-disaccharide synthase activity"/>
    <property type="evidence" value="ECO:0007669"/>
    <property type="project" value="UniProtKB-EC"/>
</dbReference>
<dbReference type="EC" id="2.4.1.182" evidence="1"/>
<dbReference type="PANTHER" id="PTHR30372:SF4">
    <property type="entry name" value="LIPID-A-DISACCHARIDE SYNTHASE, MITOCHONDRIAL-RELATED"/>
    <property type="match status" value="1"/>
</dbReference>
<dbReference type="AlphaFoldDB" id="A0A427AGX3"/>
<evidence type="ECO:0000256" key="6">
    <source>
        <dbReference type="ARBA" id="ARBA00023098"/>
    </source>
</evidence>
<keyword evidence="3" id="KW-0441">Lipid A biosynthesis</keyword>
<evidence type="ECO:0000256" key="4">
    <source>
        <dbReference type="ARBA" id="ARBA00022676"/>
    </source>
</evidence>
<reference evidence="8 9" key="1">
    <citation type="journal article" date="2014" name="Agronomy (Basel)">
        <title>A Draft Genome Sequence for Ensete ventricosum, the Drought-Tolerant Tree Against Hunger.</title>
        <authorList>
            <person name="Harrison J."/>
            <person name="Moore K.A."/>
            <person name="Paszkiewicz K."/>
            <person name="Jones T."/>
            <person name="Grant M."/>
            <person name="Ambacheew D."/>
            <person name="Muzemil S."/>
            <person name="Studholme D.J."/>
        </authorList>
    </citation>
    <scope>NUCLEOTIDE SEQUENCE [LARGE SCALE GENOMIC DNA]</scope>
</reference>
<dbReference type="PANTHER" id="PTHR30372">
    <property type="entry name" value="LIPID-A-DISACCHARIDE SYNTHASE"/>
    <property type="match status" value="1"/>
</dbReference>
<dbReference type="SUPFAM" id="SSF53756">
    <property type="entry name" value="UDP-Glycosyltransferase/glycogen phosphorylase"/>
    <property type="match status" value="1"/>
</dbReference>
<evidence type="ECO:0000256" key="7">
    <source>
        <dbReference type="ARBA" id="ARBA00048975"/>
    </source>
</evidence>
<gene>
    <name evidence="8" type="ORF">B296_00021647</name>
</gene>
<evidence type="ECO:0000256" key="2">
    <source>
        <dbReference type="ARBA" id="ARBA00022516"/>
    </source>
</evidence>
<dbReference type="InterPro" id="IPR003835">
    <property type="entry name" value="Glyco_trans_19"/>
</dbReference>
<evidence type="ECO:0000256" key="1">
    <source>
        <dbReference type="ARBA" id="ARBA00012687"/>
    </source>
</evidence>
<protein>
    <recommendedName>
        <fullName evidence="1">lipid-A-disaccharide synthase</fullName>
        <ecNumber evidence="1">2.4.1.182</ecNumber>
    </recommendedName>
</protein>
<keyword evidence="2" id="KW-0444">Lipid biosynthesis</keyword>
<evidence type="ECO:0000256" key="5">
    <source>
        <dbReference type="ARBA" id="ARBA00022679"/>
    </source>
</evidence>
<dbReference type="GO" id="GO:0005543">
    <property type="term" value="F:phospholipid binding"/>
    <property type="evidence" value="ECO:0007669"/>
    <property type="project" value="TreeGrafter"/>
</dbReference>
<evidence type="ECO:0000256" key="3">
    <source>
        <dbReference type="ARBA" id="ARBA00022556"/>
    </source>
</evidence>
<organism evidence="8 9">
    <name type="scientific">Ensete ventricosum</name>
    <name type="common">Abyssinian banana</name>
    <name type="synonym">Musa ensete</name>
    <dbReference type="NCBI Taxonomy" id="4639"/>
    <lineage>
        <taxon>Eukaryota</taxon>
        <taxon>Viridiplantae</taxon>
        <taxon>Streptophyta</taxon>
        <taxon>Embryophyta</taxon>
        <taxon>Tracheophyta</taxon>
        <taxon>Spermatophyta</taxon>
        <taxon>Magnoliopsida</taxon>
        <taxon>Liliopsida</taxon>
        <taxon>Zingiberales</taxon>
        <taxon>Musaceae</taxon>
        <taxon>Ensete</taxon>
    </lineage>
</organism>
<sequence length="182" mass="19860">NSGPLSSKLRVQRSGDAFRYRHGLSPGATVFTLLPGSRLQEVTRILPIFLKTIELLKNSFAEPSIFIPVAPNSHVEDFVSRTIQSSPLSAILVPGASLDQKYDAFSASTAALCASGSAVIELQLARLPCVVAYRAHPLTEWVIRSRTKLNFISLPNILLNSDIIPEVLFQECTPGKLATVFR</sequence>
<evidence type="ECO:0000313" key="9">
    <source>
        <dbReference type="Proteomes" id="UP000287651"/>
    </source>
</evidence>
<feature type="non-terminal residue" evidence="8">
    <location>
        <position position="1"/>
    </location>
</feature>
<dbReference type="Pfam" id="PF02684">
    <property type="entry name" value="LpxB"/>
    <property type="match status" value="1"/>
</dbReference>
<accession>A0A427AGX3</accession>
<dbReference type="EMBL" id="AMZH03002471">
    <property type="protein sequence ID" value="RRT75460.1"/>
    <property type="molecule type" value="Genomic_DNA"/>
</dbReference>